<keyword evidence="5" id="KW-0479">Metal-binding</keyword>
<name>A0AAV5LTW8_9ROSI</name>
<evidence type="ECO:0000256" key="6">
    <source>
        <dbReference type="SAM" id="MobiDB-lite"/>
    </source>
</evidence>
<sequence length="595" mass="65367">MIRRISSGVFELLAGTESGEEDEETQNEGEEEDEETQEGGSEVEEYIPLSQSPRVSGGEVEERRVGNPGGGDKCISGGAECGGASQGKERSCTEIDGLFCAICMEAAWTTSADHHICCLPCGHIYGFSCIQKWLRKNQSSRKCPQCKKKCTLKDVRKLFALQIVATEGKVQKTASWGKKEAEWKERETQWRKREDELQMEVQQLTKRTRYLEHLLGEAQSATLGEVTANRIRDQEGLSLGSNFDIEFSRGPFVLLKELQVNGARLFDVDTSSHTLLVTRRMHGLGGTSIFSRISLLPPYEREDILLPSGTKAIRDLQISPFNSNLVLYASLSNKLAVLSTQSNNVVLGYDLPAAAWSCSWDSNSSHYLYAGLQNGSLLAFDIRQTAQPMELVNGLTSNVIHTIHSLQNMTLPFGSGPILSASSVGLCHWSFGGAQERPFLVPGMENQGACVSLAYCHSSNDIVASYRPQFDFSNGMAVSQPVLTPTVGQAVRGSHVHLKRLGSNSYQKLGSTCANVNDIRLSRSTIIKTQNKTFFASGDEVTGELILRELPSFTTVQRVKSSKLPIHDVKYTDALGRGLLGCLSEGSLQLFNMKF</sequence>
<feature type="region of interest" description="Disordered" evidence="6">
    <location>
        <begin position="1"/>
        <end position="71"/>
    </location>
</feature>
<dbReference type="InterPro" id="IPR001841">
    <property type="entry name" value="Znf_RING"/>
</dbReference>
<reference evidence="8 9" key="1">
    <citation type="journal article" date="2021" name="Commun. Biol.">
        <title>The genome of Shorea leprosula (Dipterocarpaceae) highlights the ecological relevance of drought in aseasonal tropical rainforests.</title>
        <authorList>
            <person name="Ng K.K.S."/>
            <person name="Kobayashi M.J."/>
            <person name="Fawcett J.A."/>
            <person name="Hatakeyama M."/>
            <person name="Paape T."/>
            <person name="Ng C.H."/>
            <person name="Ang C.C."/>
            <person name="Tnah L.H."/>
            <person name="Lee C.T."/>
            <person name="Nishiyama T."/>
            <person name="Sese J."/>
            <person name="O'Brien M.J."/>
            <person name="Copetti D."/>
            <person name="Mohd Noor M.I."/>
            <person name="Ong R.C."/>
            <person name="Putra M."/>
            <person name="Sireger I.Z."/>
            <person name="Indrioko S."/>
            <person name="Kosugi Y."/>
            <person name="Izuno A."/>
            <person name="Isagi Y."/>
            <person name="Lee S.L."/>
            <person name="Shimizu K.K."/>
        </authorList>
    </citation>
    <scope>NUCLEOTIDE SEQUENCE [LARGE SCALE GENOMIC DNA]</scope>
    <source>
        <strain evidence="8">214</strain>
    </source>
</reference>
<organism evidence="8 9">
    <name type="scientific">Rubroshorea leprosula</name>
    <dbReference type="NCBI Taxonomy" id="152421"/>
    <lineage>
        <taxon>Eukaryota</taxon>
        <taxon>Viridiplantae</taxon>
        <taxon>Streptophyta</taxon>
        <taxon>Embryophyta</taxon>
        <taxon>Tracheophyta</taxon>
        <taxon>Spermatophyta</taxon>
        <taxon>Magnoliopsida</taxon>
        <taxon>eudicotyledons</taxon>
        <taxon>Gunneridae</taxon>
        <taxon>Pentapetalae</taxon>
        <taxon>rosids</taxon>
        <taxon>malvids</taxon>
        <taxon>Malvales</taxon>
        <taxon>Dipterocarpaceae</taxon>
        <taxon>Rubroshorea</taxon>
    </lineage>
</organism>
<dbReference type="Proteomes" id="UP001054252">
    <property type="component" value="Unassembled WGS sequence"/>
</dbReference>
<dbReference type="InterPro" id="IPR015943">
    <property type="entry name" value="WD40/YVTN_repeat-like_dom_sf"/>
</dbReference>
<comment type="caution">
    <text evidence="8">The sequence shown here is derived from an EMBL/GenBank/DDBJ whole genome shotgun (WGS) entry which is preliminary data.</text>
</comment>
<dbReference type="PROSITE" id="PS50089">
    <property type="entry name" value="ZF_RING_2"/>
    <property type="match status" value="1"/>
</dbReference>
<dbReference type="GO" id="GO:0016604">
    <property type="term" value="C:nuclear body"/>
    <property type="evidence" value="ECO:0007669"/>
    <property type="project" value="UniProtKB-SubCell"/>
</dbReference>
<keyword evidence="5" id="KW-0863">Zinc-finger</keyword>
<comment type="catalytic activity">
    <reaction evidence="1">
        <text>S-ubiquitinyl-[E2 ubiquitin-conjugating enzyme]-L-cysteine + [acceptor protein]-L-lysine = [E2 ubiquitin-conjugating enzyme]-L-cysteine + N(6)-ubiquitinyl-[acceptor protein]-L-lysine.</text>
        <dbReference type="EC" id="2.3.2.27"/>
    </reaction>
</comment>
<keyword evidence="3" id="KW-0853">WD repeat</keyword>
<evidence type="ECO:0000259" key="7">
    <source>
        <dbReference type="PROSITE" id="PS50089"/>
    </source>
</evidence>
<dbReference type="InterPro" id="IPR037381">
    <property type="entry name" value="RFWD3"/>
</dbReference>
<dbReference type="EC" id="2.3.2.27" evidence="2"/>
<dbReference type="SUPFAM" id="SSF50978">
    <property type="entry name" value="WD40 repeat-like"/>
    <property type="match status" value="1"/>
</dbReference>
<dbReference type="Pfam" id="PF23419">
    <property type="entry name" value="WD40_RFWD3"/>
    <property type="match status" value="1"/>
</dbReference>
<dbReference type="AlphaFoldDB" id="A0AAV5LTW8"/>
<accession>A0AAV5LTW8</accession>
<dbReference type="EMBL" id="BPVZ01000145">
    <property type="protein sequence ID" value="GKV40909.1"/>
    <property type="molecule type" value="Genomic_DNA"/>
</dbReference>
<feature type="compositionally biased region" description="Acidic residues" evidence="6">
    <location>
        <begin position="18"/>
        <end position="45"/>
    </location>
</feature>
<dbReference type="Pfam" id="PF13639">
    <property type="entry name" value="zf-RING_2"/>
    <property type="match status" value="1"/>
</dbReference>
<dbReference type="SMART" id="SM00184">
    <property type="entry name" value="RING"/>
    <property type="match status" value="1"/>
</dbReference>
<dbReference type="Gene3D" id="3.30.40.10">
    <property type="entry name" value="Zinc/RING finger domain, C3HC4 (zinc finger)"/>
    <property type="match status" value="1"/>
</dbReference>
<dbReference type="GO" id="GO:0016567">
    <property type="term" value="P:protein ubiquitination"/>
    <property type="evidence" value="ECO:0007669"/>
    <property type="project" value="InterPro"/>
</dbReference>
<comment type="subcellular location">
    <subcellularLocation>
        <location evidence="4">Nucleus</location>
        <location evidence="4">Nuclear body</location>
    </subcellularLocation>
</comment>
<dbReference type="GO" id="GO:0036297">
    <property type="term" value="P:interstrand cross-link repair"/>
    <property type="evidence" value="ECO:0007669"/>
    <property type="project" value="InterPro"/>
</dbReference>
<keyword evidence="9" id="KW-1185">Reference proteome</keyword>
<dbReference type="InterPro" id="IPR056527">
    <property type="entry name" value="WD40_RFWD3"/>
</dbReference>
<keyword evidence="5" id="KW-0862">Zinc</keyword>
<evidence type="ECO:0000256" key="5">
    <source>
        <dbReference type="PROSITE-ProRule" id="PRU00175"/>
    </source>
</evidence>
<protein>
    <recommendedName>
        <fullName evidence="2">RING-type E3 ubiquitin transferase</fullName>
        <ecNumber evidence="2">2.3.2.27</ecNumber>
    </recommendedName>
</protein>
<dbReference type="GO" id="GO:0061630">
    <property type="term" value="F:ubiquitin protein ligase activity"/>
    <property type="evidence" value="ECO:0007669"/>
    <property type="project" value="UniProtKB-EC"/>
</dbReference>
<feature type="domain" description="RING-type" evidence="7">
    <location>
        <begin position="100"/>
        <end position="147"/>
    </location>
</feature>
<dbReference type="PANTHER" id="PTHR16047">
    <property type="entry name" value="RFWD3 PROTEIN"/>
    <property type="match status" value="1"/>
</dbReference>
<dbReference type="InterPro" id="IPR013083">
    <property type="entry name" value="Znf_RING/FYVE/PHD"/>
</dbReference>
<dbReference type="Gene3D" id="2.130.10.10">
    <property type="entry name" value="YVTN repeat-like/Quinoprotein amine dehydrogenase"/>
    <property type="match status" value="1"/>
</dbReference>
<dbReference type="InterPro" id="IPR036322">
    <property type="entry name" value="WD40_repeat_dom_sf"/>
</dbReference>
<dbReference type="PANTHER" id="PTHR16047:SF13">
    <property type="entry name" value="E3 UBIQUITIN-PROTEIN LIGASE RFWD3"/>
    <property type="match status" value="1"/>
</dbReference>
<evidence type="ECO:0000313" key="9">
    <source>
        <dbReference type="Proteomes" id="UP001054252"/>
    </source>
</evidence>
<evidence type="ECO:0000256" key="4">
    <source>
        <dbReference type="ARBA" id="ARBA00034306"/>
    </source>
</evidence>
<evidence type="ECO:0000313" key="8">
    <source>
        <dbReference type="EMBL" id="GKV40909.1"/>
    </source>
</evidence>
<gene>
    <name evidence="8" type="ORF">SLEP1_g48503</name>
</gene>
<evidence type="ECO:0000256" key="1">
    <source>
        <dbReference type="ARBA" id="ARBA00000900"/>
    </source>
</evidence>
<proteinExistence type="predicted"/>
<evidence type="ECO:0000256" key="3">
    <source>
        <dbReference type="ARBA" id="ARBA00022574"/>
    </source>
</evidence>
<dbReference type="SUPFAM" id="SSF57850">
    <property type="entry name" value="RING/U-box"/>
    <property type="match status" value="1"/>
</dbReference>
<dbReference type="CDD" id="cd16450">
    <property type="entry name" value="mRING-C3HGC3_RFWD3"/>
    <property type="match status" value="1"/>
</dbReference>
<dbReference type="GO" id="GO:0008270">
    <property type="term" value="F:zinc ion binding"/>
    <property type="evidence" value="ECO:0007669"/>
    <property type="project" value="UniProtKB-KW"/>
</dbReference>
<evidence type="ECO:0000256" key="2">
    <source>
        <dbReference type="ARBA" id="ARBA00012483"/>
    </source>
</evidence>